<feature type="compositionally biased region" description="Low complexity" evidence="10">
    <location>
        <begin position="110"/>
        <end position="120"/>
    </location>
</feature>
<feature type="region of interest" description="Disordered" evidence="10">
    <location>
        <begin position="1062"/>
        <end position="1086"/>
    </location>
</feature>
<dbReference type="Pfam" id="PF16842">
    <property type="entry name" value="RRM_occluded"/>
    <property type="match status" value="1"/>
</dbReference>
<feature type="region of interest" description="Disordered" evidence="10">
    <location>
        <begin position="1337"/>
        <end position="1402"/>
    </location>
</feature>
<reference evidence="12 13" key="1">
    <citation type="submission" date="2016-06" db="EMBL/GenBank/DDBJ databases">
        <authorList>
            <person name="Kjaerup R.B."/>
            <person name="Dalgaard T.S."/>
            <person name="Juul-Madsen H.R."/>
        </authorList>
    </citation>
    <scope>NUCLEOTIDE SEQUENCE [LARGE SCALE GENOMIC DNA]</scope>
    <source>
        <strain evidence="12 13">Pb300</strain>
    </source>
</reference>
<dbReference type="Proteomes" id="UP000242814">
    <property type="component" value="Unassembled WGS sequence"/>
</dbReference>
<dbReference type="GO" id="GO:0005688">
    <property type="term" value="C:U6 snRNP"/>
    <property type="evidence" value="ECO:0007669"/>
    <property type="project" value="UniProtKB-ARBA"/>
</dbReference>
<dbReference type="Pfam" id="PF00076">
    <property type="entry name" value="RRM_1"/>
    <property type="match status" value="2"/>
</dbReference>
<feature type="region of interest" description="Disordered" evidence="10">
    <location>
        <begin position="927"/>
        <end position="952"/>
    </location>
</feature>
<dbReference type="InterPro" id="IPR035979">
    <property type="entry name" value="RBD_domain_sf"/>
</dbReference>
<evidence type="ECO:0000256" key="6">
    <source>
        <dbReference type="ARBA" id="ARBA00023242"/>
    </source>
</evidence>
<dbReference type="SUPFAM" id="SSF54928">
    <property type="entry name" value="RNA-binding domain, RBD"/>
    <property type="match status" value="3"/>
</dbReference>
<feature type="domain" description="RRM" evidence="11">
    <location>
        <begin position="896"/>
        <end position="988"/>
    </location>
</feature>
<dbReference type="SMART" id="SM00386">
    <property type="entry name" value="HAT"/>
    <property type="match status" value="4"/>
</dbReference>
<dbReference type="VEuPathDB" id="FungiDB:PABG_07062"/>
<feature type="region of interest" description="Disordered" evidence="10">
    <location>
        <begin position="1"/>
        <end position="130"/>
    </location>
</feature>
<feature type="domain" description="RRM" evidence="11">
    <location>
        <begin position="989"/>
        <end position="1051"/>
    </location>
</feature>
<feature type="compositionally biased region" description="Polar residues" evidence="10">
    <location>
        <begin position="77"/>
        <end position="109"/>
    </location>
</feature>
<name>A0A1D2J754_PARBR</name>
<comment type="caution">
    <text evidence="12">The sequence shown here is derived from an EMBL/GenBank/DDBJ whole genome shotgun (WGS) entry which is preliminary data.</text>
</comment>
<dbReference type="InterPro" id="IPR012677">
    <property type="entry name" value="Nucleotide-bd_a/b_plait_sf"/>
</dbReference>
<dbReference type="Gene3D" id="1.25.40.10">
    <property type="entry name" value="Tetratricopeptide repeat domain"/>
    <property type="match status" value="2"/>
</dbReference>
<dbReference type="InterPro" id="IPR011990">
    <property type="entry name" value="TPR-like_helical_dom_sf"/>
</dbReference>
<dbReference type="CDD" id="cd00590">
    <property type="entry name" value="RRM_SF"/>
    <property type="match status" value="1"/>
</dbReference>
<proteinExistence type="predicted"/>
<dbReference type="InterPro" id="IPR000504">
    <property type="entry name" value="RRM_dom"/>
</dbReference>
<comment type="function">
    <text evidence="7">Functions as a recycling factor of the spliceosome, a machinery that forms on each precursor-messenger RNA (pre-mRNA) and catalyzes the removal of introns. Chaperones the re-annealing of U4 and U6 snRNAs (small nuclear RNAs) released from previous rounds of splicing, an initial step in reforming the U4/U6-U5 tri-snRNP (small nuclear ribonucleoprotein) that can reassemble into another spliceosome complex; this step involves binding U6 and facilitating the unwinding of the U6 internal stem loop, followed by base-pairing of U6 to U4.</text>
</comment>
<feature type="compositionally biased region" description="Low complexity" evidence="10">
    <location>
        <begin position="34"/>
        <end position="58"/>
    </location>
</feature>
<feature type="compositionally biased region" description="Gly residues" evidence="10">
    <location>
        <begin position="1343"/>
        <end position="1365"/>
    </location>
</feature>
<dbReference type="EMBL" id="LZYO01000361">
    <property type="protein sequence ID" value="ODH14579.1"/>
    <property type="molecule type" value="Genomic_DNA"/>
</dbReference>
<dbReference type="PANTHER" id="PTHR48025">
    <property type="entry name" value="OS02G0815200 PROTEIN"/>
    <property type="match status" value="1"/>
</dbReference>
<keyword evidence="6" id="KW-0539">Nucleus</keyword>
<evidence type="ECO:0000313" key="12">
    <source>
        <dbReference type="EMBL" id="ODH14579.1"/>
    </source>
</evidence>
<evidence type="ECO:0000256" key="7">
    <source>
        <dbReference type="ARBA" id="ARBA00093374"/>
    </source>
</evidence>
<evidence type="ECO:0000256" key="10">
    <source>
        <dbReference type="SAM" id="MobiDB-lite"/>
    </source>
</evidence>
<dbReference type="Gene3D" id="3.30.70.330">
    <property type="match status" value="4"/>
</dbReference>
<feature type="compositionally biased region" description="Low complexity" evidence="10">
    <location>
        <begin position="1366"/>
        <end position="1378"/>
    </location>
</feature>
<gene>
    <name evidence="12" type="ORF">ACO22_06551</name>
</gene>
<evidence type="ECO:0000256" key="5">
    <source>
        <dbReference type="ARBA" id="ARBA00023187"/>
    </source>
</evidence>
<evidence type="ECO:0000259" key="11">
    <source>
        <dbReference type="PROSITE" id="PS50102"/>
    </source>
</evidence>
<evidence type="ECO:0000256" key="9">
    <source>
        <dbReference type="PROSITE-ProRule" id="PRU00176"/>
    </source>
</evidence>
<evidence type="ECO:0000256" key="1">
    <source>
        <dbReference type="ARBA" id="ARBA00004123"/>
    </source>
</evidence>
<dbReference type="CDD" id="cd12296">
    <property type="entry name" value="RRM1_Prp24"/>
    <property type="match status" value="1"/>
</dbReference>
<feature type="compositionally biased region" description="Polar residues" evidence="10">
    <location>
        <begin position="1391"/>
        <end position="1402"/>
    </location>
</feature>
<dbReference type="InterPro" id="IPR031766">
    <property type="entry name" value="RRM_occluded"/>
</dbReference>
<dbReference type="GO" id="GO:0003723">
    <property type="term" value="F:RNA binding"/>
    <property type="evidence" value="ECO:0007669"/>
    <property type="project" value="UniProtKB-UniRule"/>
</dbReference>
<organism evidence="12 13">
    <name type="scientific">Paracoccidioides brasiliensis</name>
    <dbReference type="NCBI Taxonomy" id="121759"/>
    <lineage>
        <taxon>Eukaryota</taxon>
        <taxon>Fungi</taxon>
        <taxon>Dikarya</taxon>
        <taxon>Ascomycota</taxon>
        <taxon>Pezizomycotina</taxon>
        <taxon>Eurotiomycetes</taxon>
        <taxon>Eurotiomycetidae</taxon>
        <taxon>Onygenales</taxon>
        <taxon>Ajellomycetaceae</taxon>
        <taxon>Paracoccidioides</taxon>
    </lineage>
</organism>
<evidence type="ECO:0000256" key="8">
    <source>
        <dbReference type="ARBA" id="ARBA00093627"/>
    </source>
</evidence>
<keyword evidence="2" id="KW-0507">mRNA processing</keyword>
<feature type="compositionally biased region" description="Low complexity" evidence="10">
    <location>
        <begin position="930"/>
        <end position="949"/>
    </location>
</feature>
<dbReference type="PANTHER" id="PTHR48025:SF1">
    <property type="entry name" value="RRM DOMAIN-CONTAINING PROTEIN"/>
    <property type="match status" value="1"/>
</dbReference>
<evidence type="ECO:0000313" key="13">
    <source>
        <dbReference type="Proteomes" id="UP000242814"/>
    </source>
</evidence>
<dbReference type="FunFam" id="3.30.70.330:FF:000365">
    <property type="entry name" value="U4/U6 snRNA-associated-splicing factor PRP24"/>
    <property type="match status" value="1"/>
</dbReference>
<feature type="domain" description="RRM" evidence="11">
    <location>
        <begin position="1243"/>
        <end position="1316"/>
    </location>
</feature>
<evidence type="ECO:0000256" key="4">
    <source>
        <dbReference type="ARBA" id="ARBA00022884"/>
    </source>
</evidence>
<keyword evidence="5" id="KW-0508">mRNA splicing</keyword>
<feature type="region of interest" description="Disordered" evidence="10">
    <location>
        <begin position="1208"/>
        <end position="1249"/>
    </location>
</feature>
<dbReference type="PROSITE" id="PS50102">
    <property type="entry name" value="RRM"/>
    <property type="match status" value="4"/>
</dbReference>
<evidence type="ECO:0000256" key="2">
    <source>
        <dbReference type="ARBA" id="ARBA00022664"/>
    </source>
</evidence>
<dbReference type="InterPro" id="IPR034397">
    <property type="entry name" value="Prp24_RRM1"/>
</dbReference>
<protein>
    <recommendedName>
        <fullName evidence="8">U4/U6 snRNA-associated-splicing factor PRP24</fullName>
    </recommendedName>
</protein>
<dbReference type="InterPro" id="IPR050502">
    <property type="entry name" value="Euk_RNA-bind_prot"/>
</dbReference>
<feature type="domain" description="RRM" evidence="11">
    <location>
        <begin position="1113"/>
        <end position="1192"/>
    </location>
</feature>
<comment type="subcellular location">
    <subcellularLocation>
        <location evidence="1">Nucleus</location>
    </subcellularLocation>
</comment>
<feature type="region of interest" description="Disordered" evidence="10">
    <location>
        <begin position="652"/>
        <end position="682"/>
    </location>
</feature>
<dbReference type="VEuPathDB" id="FungiDB:PADG_06451"/>
<dbReference type="InterPro" id="IPR003107">
    <property type="entry name" value="HAT"/>
</dbReference>
<accession>A0A1D2J754</accession>
<dbReference type="SUPFAM" id="SSF48452">
    <property type="entry name" value="TPR-like"/>
    <property type="match status" value="1"/>
</dbReference>
<feature type="compositionally biased region" description="Polar residues" evidence="10">
    <location>
        <begin position="1239"/>
        <end position="1249"/>
    </location>
</feature>
<feature type="region of interest" description="Disordered" evidence="10">
    <location>
        <begin position="161"/>
        <end position="194"/>
    </location>
</feature>
<dbReference type="SMART" id="SM00360">
    <property type="entry name" value="RRM"/>
    <property type="match status" value="4"/>
</dbReference>
<keyword evidence="4 9" id="KW-0694">RNA-binding</keyword>
<keyword evidence="3" id="KW-0677">Repeat</keyword>
<evidence type="ECO:0000256" key="3">
    <source>
        <dbReference type="ARBA" id="ARBA00022737"/>
    </source>
</evidence>
<feature type="compositionally biased region" description="Basic and acidic residues" evidence="10">
    <location>
        <begin position="654"/>
        <end position="669"/>
    </location>
</feature>
<dbReference type="GO" id="GO:0008380">
    <property type="term" value="P:RNA splicing"/>
    <property type="evidence" value="ECO:0007669"/>
    <property type="project" value="UniProtKB-KW"/>
</dbReference>
<dbReference type="FunFam" id="1.25.40.10:FF:000632">
    <property type="entry name" value="Pre-mRNA splicing factor (Prp24), putative"/>
    <property type="match status" value="1"/>
</dbReference>
<dbReference type="GO" id="GO:0006397">
    <property type="term" value="P:mRNA processing"/>
    <property type="evidence" value="ECO:0007669"/>
    <property type="project" value="UniProtKB-KW"/>
</dbReference>
<sequence>MPMDRRMDIFSLLSPQDSPSGKSSPAPPAPPKPTSSCSGRNSTPTPTPVSDTTSSSSPHQNFHKPRSSSARPGMISSLINQVRNNPQLRDTSPQDIGQGSGTGTPPSNEQQQQQQQQQQQPPARQTPTPGIDALADLASMQRPQPHRANPSMIRNTSTEIPESQMFPSPLNPKVNPVPRNPNPATPRSHYDGSDVFRESGRRDFCSSSLTPKNQQMASELYTHIQQNRHAYESRVKFIRLLHQGFVEHVYPPSSPDSRGDPHTYDVLQDLRAAREELDSLFAIGEDLWAEWIQDESVLARTVDEQIGVMKLCSRSVDEEYGSTKLWIIYGEWMLYLYNSVSQPGEDAASCKWSEEERLAAQTAFTWQSVVDVWSNAAEATNWRINDSHLVWDRYLELVVQDVEKQPSPEKLGHVRELFVKRLQVPHSTWDQTFQMFSNFISTYDNNHYEEAMVDMTNRAAHAKALWNAREEREAELRRAVEAGDSATEWSLFVAYIEWELSQNRRKGKFSFDLVCALYQRAVLRFPTDVTFWEDYIMFLVEESMNQRGRHNAYIPNLPSLERATRHCPWSGSLWSQHILSAERAGRSFTQIADVKHKATRTGLLDTGGVDEVIKVHTTWCSYLRRRAFQPDSTDEDLDVAEVGIRSAIESIQELGERHNNTDNKTKNNNDKSSTPPPPNDPLFRLERIYIRYLSESGSWDSARETFKSLATRHGHSYEFWLLYYTWELLCWSKFTQSDGSASASRRTPNPSLATAVLKQALQRNDLDWPEKIMAVYIDHCEHYEDADELQLAVVRVRRAMKVVTRRREEEAVKLQQQQQQEQTVATAVMGEGDVDNEITSGGGKRKWTKEMEVDDGGVNGSANKKAKAREAEVEMEMDMTGGNLLAPALKRDRENATVIVKRLPPGVTEMRVRQFFRDCGKINSLSFIPSNSQSQSQRQTKSKSTTASAPDHPTAIIEFNTHEDALAAQTRNHKQLDDYSISVNLLTESTLFVTNFPPAADEAYVRDLFAPYGEILGIRFPSLKYNTHRRFCYVQFQSPHSAHAAVDGLNGHIQHIPQQQHIPGSVSAQHATTTTSSSPSAAAGGSTTELALVVKISDPRKRQDRTGPMVEGREVHVSNLDWKVGEEELRELFEGCVGVGGVEGVRIPRKANGGSKGFGFVVFRDKESAEKALSLNDQPFHSRPLHVHISTTTGPKRTATTILSHVITRSPSPSTTAADAANGTSPTKSTTTTTHPKTRQSPRTLTLHNIPDTLNDSRIHSLVSPYGPLVKIILRPEKQLAIAEFVDVGDAGRAALGLEGMEIGGGKRISVSVGDEKEVGKGMGKGKGLMMQPATMIRRPGQPGVGAGGRGGRKGGLGVKRGGGAAAAAAAPVQGQGKKSNEDFRAMVLSGKTNGEGQRQEE</sequence>
<feature type="compositionally biased region" description="Low complexity" evidence="10">
    <location>
        <begin position="1210"/>
        <end position="1235"/>
    </location>
</feature>